<dbReference type="Pfam" id="PF02518">
    <property type="entry name" value="HATPase_c"/>
    <property type="match status" value="1"/>
</dbReference>
<dbReference type="KEGG" id="nst:Nstercoris_00897"/>
<dbReference type="SUPFAM" id="SSF47384">
    <property type="entry name" value="Homodimeric domain of signal transducing histidine kinase"/>
    <property type="match status" value="1"/>
</dbReference>
<evidence type="ECO:0000256" key="1">
    <source>
        <dbReference type="ARBA" id="ARBA00000085"/>
    </source>
</evidence>
<evidence type="ECO:0000256" key="8">
    <source>
        <dbReference type="SAM" id="Phobius"/>
    </source>
</evidence>
<evidence type="ECO:0000313" key="11">
    <source>
        <dbReference type="EMBL" id="BBL34658.1"/>
    </source>
</evidence>
<comment type="catalytic activity">
    <reaction evidence="1">
        <text>ATP + protein L-histidine = ADP + protein N-phospho-L-histidine.</text>
        <dbReference type="EC" id="2.7.13.3"/>
    </reaction>
</comment>
<dbReference type="Gene3D" id="3.30.565.10">
    <property type="entry name" value="Histidine kinase-like ATPase, C-terminal domain"/>
    <property type="match status" value="1"/>
</dbReference>
<keyword evidence="5" id="KW-0808">Transferase</keyword>
<reference evidence="11 12" key="1">
    <citation type="submission" date="2019-06" db="EMBL/GenBank/DDBJ databases">
        <title>Nitrosomonas stercoris KYUHI-S whole genome shotgun sequence.</title>
        <authorList>
            <person name="Nakagawa T."/>
            <person name="Tsuchiya Y."/>
            <person name="Takahashi R."/>
        </authorList>
    </citation>
    <scope>NUCLEOTIDE SEQUENCE [LARGE SCALE GENOMIC DNA]</scope>
    <source>
        <strain evidence="11 12">KYUHI-S</strain>
    </source>
</reference>
<dbReference type="Pfam" id="PF00512">
    <property type="entry name" value="HisKA"/>
    <property type="match status" value="1"/>
</dbReference>
<dbReference type="Gene3D" id="1.10.287.130">
    <property type="match status" value="1"/>
</dbReference>
<feature type="domain" description="Histidine kinase" evidence="9">
    <location>
        <begin position="277"/>
        <end position="500"/>
    </location>
</feature>
<keyword evidence="8" id="KW-1133">Transmembrane helix</keyword>
<evidence type="ECO:0000259" key="9">
    <source>
        <dbReference type="PROSITE" id="PS50109"/>
    </source>
</evidence>
<dbReference type="Proteomes" id="UP000316473">
    <property type="component" value="Chromosome"/>
</dbReference>
<feature type="transmembrane region" description="Helical" evidence="8">
    <location>
        <begin position="201"/>
        <end position="220"/>
    </location>
</feature>
<dbReference type="InterPro" id="IPR005467">
    <property type="entry name" value="His_kinase_dom"/>
</dbReference>
<evidence type="ECO:0000256" key="6">
    <source>
        <dbReference type="ARBA" id="ARBA00022777"/>
    </source>
</evidence>
<dbReference type="SUPFAM" id="SSF55874">
    <property type="entry name" value="ATPase domain of HSP90 chaperone/DNA topoisomerase II/histidine kinase"/>
    <property type="match status" value="1"/>
</dbReference>
<dbReference type="EMBL" id="AP019755">
    <property type="protein sequence ID" value="BBL34658.1"/>
    <property type="molecule type" value="Genomic_DNA"/>
</dbReference>
<protein>
    <recommendedName>
        <fullName evidence="3">histidine kinase</fullName>
        <ecNumber evidence="3">2.7.13.3</ecNumber>
    </recommendedName>
</protein>
<feature type="transmembrane region" description="Helical" evidence="8">
    <location>
        <begin position="27"/>
        <end position="51"/>
    </location>
</feature>
<evidence type="ECO:0000256" key="3">
    <source>
        <dbReference type="ARBA" id="ARBA00012438"/>
    </source>
</evidence>
<dbReference type="PANTHER" id="PTHR43711">
    <property type="entry name" value="TWO-COMPONENT HISTIDINE KINASE"/>
    <property type="match status" value="1"/>
</dbReference>
<keyword evidence="4" id="KW-0597">Phosphoprotein</keyword>
<dbReference type="InterPro" id="IPR036097">
    <property type="entry name" value="HisK_dim/P_sf"/>
</dbReference>
<evidence type="ECO:0000256" key="4">
    <source>
        <dbReference type="ARBA" id="ARBA00022553"/>
    </source>
</evidence>
<evidence type="ECO:0000259" key="10">
    <source>
        <dbReference type="PROSITE" id="PS50885"/>
    </source>
</evidence>
<dbReference type="PROSITE" id="PS50885">
    <property type="entry name" value="HAMP"/>
    <property type="match status" value="1"/>
</dbReference>
<dbReference type="CDD" id="cd00075">
    <property type="entry name" value="HATPase"/>
    <property type="match status" value="1"/>
</dbReference>
<dbReference type="InterPro" id="IPR050736">
    <property type="entry name" value="Sensor_HK_Regulatory"/>
</dbReference>
<keyword evidence="8" id="KW-0472">Membrane</keyword>
<evidence type="ECO:0000256" key="7">
    <source>
        <dbReference type="ARBA" id="ARBA00023012"/>
    </source>
</evidence>
<dbReference type="AlphaFoldDB" id="A0A4Y1YLF8"/>
<dbReference type="SMART" id="SM00388">
    <property type="entry name" value="HisKA"/>
    <property type="match status" value="1"/>
</dbReference>
<gene>
    <name evidence="11" type="ORF">Nstercoris_00897</name>
</gene>
<dbReference type="SMART" id="SM00387">
    <property type="entry name" value="HATPase_c"/>
    <property type="match status" value="1"/>
</dbReference>
<sequence length="505" mass="56692">MKISIDKSLPNERIHSKNRAKYKPKSFLALILFGFMIVCLPLIGALIYSAVRIDQLSDQSRHNIYQATQITNGTGVIVREIMIMERSVQHALILDDPSLLEGYFLSHSKFENITNHLARISSYPEQQLPLEKLRLLETSIFRDILNLKEQPQNLQDLLEQFAELLDLAQEFSTISFRVIGESVGSVSDIATETRTLVEWELLILVPLVIFMALIFSVFIARPVRQIDEAIAQMGRGNLTRPIYVNGPQNLTYIGDRLDWLRQRLLKLENQKTQFFRHISHELKTPLTAIREGVDLLAEGVTGNLNQKQQVIAEILHTSSVQLQKRIEDLLNFSAVQAEVITLTKQIVSLKTMINSVIRAQNLSILNKNLTINLNCLELFLECDKQKLGIMLDNLLSNAVKFSPTDSHIDITALCNEKGVQVDVVDSGPGVDTIDGNRVFEPFYQGRNMPESHAKGTGLGLAIAKEYAIAHGGDIELIQDNPDNSDTTSGAHFRLTMPINCSDTAK</sequence>
<dbReference type="PROSITE" id="PS50109">
    <property type="entry name" value="HIS_KIN"/>
    <property type="match status" value="1"/>
</dbReference>
<feature type="domain" description="HAMP" evidence="10">
    <location>
        <begin position="217"/>
        <end position="269"/>
    </location>
</feature>
<dbReference type="GO" id="GO:0000155">
    <property type="term" value="F:phosphorelay sensor kinase activity"/>
    <property type="evidence" value="ECO:0007669"/>
    <property type="project" value="InterPro"/>
</dbReference>
<keyword evidence="7" id="KW-0902">Two-component regulatory system</keyword>
<dbReference type="EC" id="2.7.13.3" evidence="3"/>
<proteinExistence type="predicted"/>
<dbReference type="InterPro" id="IPR003594">
    <property type="entry name" value="HATPase_dom"/>
</dbReference>
<dbReference type="InterPro" id="IPR003661">
    <property type="entry name" value="HisK_dim/P_dom"/>
</dbReference>
<dbReference type="InterPro" id="IPR036890">
    <property type="entry name" value="HATPase_C_sf"/>
</dbReference>
<dbReference type="InterPro" id="IPR003660">
    <property type="entry name" value="HAMP_dom"/>
</dbReference>
<evidence type="ECO:0000256" key="2">
    <source>
        <dbReference type="ARBA" id="ARBA00004370"/>
    </source>
</evidence>
<comment type="subcellular location">
    <subcellularLocation>
        <location evidence="2">Membrane</location>
    </subcellularLocation>
</comment>
<dbReference type="InterPro" id="IPR004358">
    <property type="entry name" value="Sig_transdc_His_kin-like_C"/>
</dbReference>
<evidence type="ECO:0000313" key="12">
    <source>
        <dbReference type="Proteomes" id="UP000316473"/>
    </source>
</evidence>
<name>A0A4Y1YLF8_9PROT</name>
<dbReference type="PANTHER" id="PTHR43711:SF1">
    <property type="entry name" value="HISTIDINE KINASE 1"/>
    <property type="match status" value="1"/>
</dbReference>
<evidence type="ECO:0000256" key="5">
    <source>
        <dbReference type="ARBA" id="ARBA00022679"/>
    </source>
</evidence>
<dbReference type="CDD" id="cd00082">
    <property type="entry name" value="HisKA"/>
    <property type="match status" value="1"/>
</dbReference>
<accession>A0A4Y1YLF8</accession>
<dbReference type="Gene3D" id="6.10.340.10">
    <property type="match status" value="1"/>
</dbReference>
<dbReference type="GO" id="GO:0016020">
    <property type="term" value="C:membrane"/>
    <property type="evidence" value="ECO:0007669"/>
    <property type="project" value="UniProtKB-SubCell"/>
</dbReference>
<organism evidence="11 12">
    <name type="scientific">Nitrosomonas stercoris</name>
    <dbReference type="NCBI Taxonomy" id="1444684"/>
    <lineage>
        <taxon>Bacteria</taxon>
        <taxon>Pseudomonadati</taxon>
        <taxon>Pseudomonadota</taxon>
        <taxon>Betaproteobacteria</taxon>
        <taxon>Nitrosomonadales</taxon>
        <taxon>Nitrosomonadaceae</taxon>
        <taxon>Nitrosomonas</taxon>
    </lineage>
</organism>
<keyword evidence="6 11" id="KW-0418">Kinase</keyword>
<keyword evidence="8" id="KW-0812">Transmembrane</keyword>
<dbReference type="PRINTS" id="PR00344">
    <property type="entry name" value="BCTRLSENSOR"/>
</dbReference>
<keyword evidence="12" id="KW-1185">Reference proteome</keyword>